<dbReference type="RefSeq" id="WP_377330119.1">
    <property type="nucleotide sequence ID" value="NZ_JBHUMZ010000050.1"/>
</dbReference>
<dbReference type="Pfam" id="PF07728">
    <property type="entry name" value="AAA_5"/>
    <property type="match status" value="1"/>
</dbReference>
<accession>A0ABW5QDZ8</accession>
<name>A0ABW5QDZ8_9BACI</name>
<dbReference type="InterPro" id="IPR003593">
    <property type="entry name" value="AAA+_ATPase"/>
</dbReference>
<dbReference type="InterPro" id="IPR011704">
    <property type="entry name" value="ATPase_dyneun-rel_AAA"/>
</dbReference>
<protein>
    <submittedName>
        <fullName evidence="2">AAA family ATPase</fullName>
    </submittedName>
</protein>
<keyword evidence="3" id="KW-1185">Reference proteome</keyword>
<evidence type="ECO:0000313" key="3">
    <source>
        <dbReference type="Proteomes" id="UP001597452"/>
    </source>
</evidence>
<dbReference type="Proteomes" id="UP001597452">
    <property type="component" value="Unassembled WGS sequence"/>
</dbReference>
<dbReference type="PANTHER" id="PTHR37291">
    <property type="entry name" value="5-METHYLCYTOSINE-SPECIFIC RESTRICTION ENZYME B"/>
    <property type="match status" value="1"/>
</dbReference>
<proteinExistence type="predicted"/>
<dbReference type="InterPro" id="IPR052934">
    <property type="entry name" value="Methyl-DNA_Rec/Restrict_Enz"/>
</dbReference>
<evidence type="ECO:0000313" key="2">
    <source>
        <dbReference type="EMBL" id="MFD2640038.1"/>
    </source>
</evidence>
<gene>
    <name evidence="2" type="ORF">ACFSW4_14305</name>
</gene>
<feature type="domain" description="AAA+ ATPase" evidence="1">
    <location>
        <begin position="1"/>
        <end position="282"/>
    </location>
</feature>
<reference evidence="3" key="1">
    <citation type="journal article" date="2019" name="Int. J. Syst. Evol. Microbiol.">
        <title>The Global Catalogue of Microorganisms (GCM) 10K type strain sequencing project: providing services to taxonomists for standard genome sequencing and annotation.</title>
        <authorList>
            <consortium name="The Broad Institute Genomics Platform"/>
            <consortium name="The Broad Institute Genome Sequencing Center for Infectious Disease"/>
            <person name="Wu L."/>
            <person name="Ma J."/>
        </authorList>
    </citation>
    <scope>NUCLEOTIDE SEQUENCE [LARGE SCALE GENOMIC DNA]</scope>
    <source>
        <strain evidence="3">TISTR 1571</strain>
    </source>
</reference>
<dbReference type="InterPro" id="IPR027417">
    <property type="entry name" value="P-loop_NTPase"/>
</dbReference>
<dbReference type="EMBL" id="JBHUMZ010000050">
    <property type="protein sequence ID" value="MFD2640038.1"/>
    <property type="molecule type" value="Genomic_DNA"/>
</dbReference>
<evidence type="ECO:0000259" key="1">
    <source>
        <dbReference type="SMART" id="SM00382"/>
    </source>
</evidence>
<comment type="caution">
    <text evidence="2">The sequence shown here is derived from an EMBL/GenBank/DDBJ whole genome shotgun (WGS) entry which is preliminary data.</text>
</comment>
<dbReference type="SMART" id="SM00382">
    <property type="entry name" value="AAA"/>
    <property type="match status" value="1"/>
</dbReference>
<organism evidence="2 3">
    <name type="scientific">Piscibacillus salipiscarius</name>
    <dbReference type="NCBI Taxonomy" id="299480"/>
    <lineage>
        <taxon>Bacteria</taxon>
        <taxon>Bacillati</taxon>
        <taxon>Bacillota</taxon>
        <taxon>Bacilli</taxon>
        <taxon>Bacillales</taxon>
        <taxon>Bacillaceae</taxon>
        <taxon>Piscibacillus</taxon>
    </lineage>
</organism>
<sequence>MGKNIIYYGPPGTGKTYMMQQLKSNYTVFNISDEEIVNAYIDTSEEWLLITLILLQGNNLMSSDKIQEKVDTLSIPSTHELNKGVSSILNKHSTIISSMFTPEEPQVFTQKDDKWFVALDNLLSYDYQFYKNYLLEESVKERYKFVTFHQSFVYEDFVEGIRPVIDDEDMAESGEIKYTVQPGVFKQLCNEALADSHNRYAIFIDEINRGNISEIFGELITLIEEDKRLEEVNQLMVNLPYSKEKFGVPENIDIIGTMNSADRSIALIDVALRRRFEFINTTFNLNLLSDKIKSFELEPTNIDGIDLVKLLEVINKRIEVLLDSNFVVGHAYFMNVRSFIDIREVIVSQIIPLLEEYFYDDLQKIQLILNDLDEDGEIKDDAIYRHEELEVAELFDFLGDYEFEDKRSYYTSNSIKKSSIIKVYSN</sequence>
<dbReference type="Gene3D" id="3.40.50.300">
    <property type="entry name" value="P-loop containing nucleotide triphosphate hydrolases"/>
    <property type="match status" value="1"/>
</dbReference>
<dbReference type="SUPFAM" id="SSF52540">
    <property type="entry name" value="P-loop containing nucleoside triphosphate hydrolases"/>
    <property type="match status" value="1"/>
</dbReference>
<dbReference type="PANTHER" id="PTHR37291:SF1">
    <property type="entry name" value="TYPE IV METHYL-DIRECTED RESTRICTION ENZYME ECOKMCRB SUBUNIT"/>
    <property type="match status" value="1"/>
</dbReference>